<keyword evidence="1" id="KW-1015">Disulfide bond</keyword>
<organism evidence="3 4">
    <name type="scientific">Effusibacillus dendaii</name>
    <dbReference type="NCBI Taxonomy" id="2743772"/>
    <lineage>
        <taxon>Bacteria</taxon>
        <taxon>Bacillati</taxon>
        <taxon>Bacillota</taxon>
        <taxon>Bacilli</taxon>
        <taxon>Bacillales</taxon>
        <taxon>Alicyclobacillaceae</taxon>
        <taxon>Effusibacillus</taxon>
    </lineage>
</organism>
<evidence type="ECO:0000313" key="4">
    <source>
        <dbReference type="Proteomes" id="UP000593802"/>
    </source>
</evidence>
<evidence type="ECO:0000259" key="2">
    <source>
        <dbReference type="Pfam" id="PF00578"/>
    </source>
</evidence>
<dbReference type="AlphaFoldDB" id="A0A7I8DCW1"/>
<dbReference type="KEGG" id="eff:skT53_13550"/>
<dbReference type="RefSeq" id="WP_200760381.1">
    <property type="nucleotide sequence ID" value="NZ_AP023366.1"/>
</dbReference>
<feature type="domain" description="Alkyl hydroperoxide reductase subunit C/ Thiol specific antioxidant" evidence="2">
    <location>
        <begin position="45"/>
        <end position="81"/>
    </location>
</feature>
<name>A0A7I8DCW1_9BACL</name>
<proteinExistence type="predicted"/>
<gene>
    <name evidence="3" type="ORF">skT53_13550</name>
</gene>
<dbReference type="SUPFAM" id="SSF52833">
    <property type="entry name" value="Thioredoxin-like"/>
    <property type="match status" value="1"/>
</dbReference>
<dbReference type="Gene3D" id="3.40.30.10">
    <property type="entry name" value="Glutaredoxin"/>
    <property type="match status" value="1"/>
</dbReference>
<evidence type="ECO:0000313" key="3">
    <source>
        <dbReference type="EMBL" id="BCJ86370.1"/>
    </source>
</evidence>
<dbReference type="InterPro" id="IPR000866">
    <property type="entry name" value="AhpC/TSA"/>
</dbReference>
<keyword evidence="4" id="KW-1185">Reference proteome</keyword>
<reference evidence="3 4" key="1">
    <citation type="submission" date="2020-08" db="EMBL/GenBank/DDBJ databases">
        <title>Complete Genome Sequence of Effusibacillus dendaii Strain skT53, Isolated from Farmland soil.</title>
        <authorList>
            <person name="Konishi T."/>
            <person name="Kawasaki H."/>
        </authorList>
    </citation>
    <scope>NUCLEOTIDE SEQUENCE [LARGE SCALE GENOMIC DNA]</scope>
    <source>
        <strain evidence="4">skT53</strain>
    </source>
</reference>
<evidence type="ECO:0000256" key="1">
    <source>
        <dbReference type="ARBA" id="ARBA00023157"/>
    </source>
</evidence>
<accession>A0A7I8DCW1</accession>
<sequence length="81" mass="8883">MALQDQLQQIAAQASNRVSKEFLQTTSKEIQNLKGSRTAIGLQAGDKAPDFELWGADGKTYQLSDALHNGPAILSFYRGSW</sequence>
<dbReference type="GO" id="GO:0016209">
    <property type="term" value="F:antioxidant activity"/>
    <property type="evidence" value="ECO:0007669"/>
    <property type="project" value="InterPro"/>
</dbReference>
<dbReference type="EMBL" id="AP023366">
    <property type="protein sequence ID" value="BCJ86370.1"/>
    <property type="molecule type" value="Genomic_DNA"/>
</dbReference>
<dbReference type="Pfam" id="PF00578">
    <property type="entry name" value="AhpC-TSA"/>
    <property type="match status" value="1"/>
</dbReference>
<dbReference type="Proteomes" id="UP000593802">
    <property type="component" value="Chromosome"/>
</dbReference>
<dbReference type="GO" id="GO:0016491">
    <property type="term" value="F:oxidoreductase activity"/>
    <property type="evidence" value="ECO:0007669"/>
    <property type="project" value="InterPro"/>
</dbReference>
<protein>
    <recommendedName>
        <fullName evidence="2">Alkyl hydroperoxide reductase subunit C/ Thiol specific antioxidant domain-containing protein</fullName>
    </recommendedName>
</protein>
<dbReference type="InterPro" id="IPR036249">
    <property type="entry name" value="Thioredoxin-like_sf"/>
</dbReference>